<dbReference type="Pfam" id="PF13853">
    <property type="entry name" value="7tm_4"/>
    <property type="match status" value="1"/>
</dbReference>
<protein>
    <recommendedName>
        <fullName evidence="12">Olfactory receptor</fullName>
    </recommendedName>
</protein>
<dbReference type="InterPro" id="IPR000276">
    <property type="entry name" value="GPCR_Rhodpsn"/>
</dbReference>
<feature type="transmembrane region" description="Helical" evidence="12">
    <location>
        <begin position="272"/>
        <end position="292"/>
    </location>
</feature>
<dbReference type="SUPFAM" id="SSF81321">
    <property type="entry name" value="Family A G protein-coupled receptor-like"/>
    <property type="match status" value="1"/>
</dbReference>
<feature type="transmembrane region" description="Helical" evidence="12">
    <location>
        <begin position="91"/>
        <end position="120"/>
    </location>
</feature>
<feature type="domain" description="G-protein coupled receptors family 1 profile" evidence="13">
    <location>
        <begin position="41"/>
        <end position="290"/>
    </location>
</feature>
<keyword evidence="5 12" id="KW-0552">Olfaction</keyword>
<dbReference type="EMBL" id="WNYA01000006">
    <property type="protein sequence ID" value="KAG8568524.1"/>
    <property type="molecule type" value="Genomic_DNA"/>
</dbReference>
<reference evidence="14" key="1">
    <citation type="thesis" date="2020" institute="ProQuest LLC" country="789 East Eisenhower Parkway, Ann Arbor, MI, USA">
        <title>Comparative Genomics and Chromosome Evolution.</title>
        <authorList>
            <person name="Mudd A.B."/>
        </authorList>
    </citation>
    <scope>NUCLEOTIDE SEQUENCE</scope>
    <source>
        <strain evidence="14">237g6f4</strain>
        <tissue evidence="14">Blood</tissue>
    </source>
</reference>
<dbReference type="InterPro" id="IPR050516">
    <property type="entry name" value="Olfactory_GPCR"/>
</dbReference>
<feature type="transmembrane region" description="Helical" evidence="12">
    <location>
        <begin position="25"/>
        <end position="51"/>
    </location>
</feature>
<comment type="subcellular location">
    <subcellularLocation>
        <location evidence="1 12">Cell membrane</location>
        <topology evidence="1 12">Multi-pass membrane protein</topology>
    </subcellularLocation>
</comment>
<evidence type="ECO:0000313" key="14">
    <source>
        <dbReference type="EMBL" id="KAG8568524.1"/>
    </source>
</evidence>
<evidence type="ECO:0000256" key="5">
    <source>
        <dbReference type="ARBA" id="ARBA00022725"/>
    </source>
</evidence>
<dbReference type="PRINTS" id="PR00245">
    <property type="entry name" value="OLFACTORYR"/>
</dbReference>
<dbReference type="AlphaFoldDB" id="A0AAV7B7M4"/>
<keyword evidence="9 11" id="KW-0675">Receptor</keyword>
<dbReference type="Proteomes" id="UP000824782">
    <property type="component" value="Unassembled WGS sequence"/>
</dbReference>
<feature type="transmembrane region" description="Helical" evidence="12">
    <location>
        <begin position="140"/>
        <end position="158"/>
    </location>
</feature>
<feature type="transmembrane region" description="Helical" evidence="12">
    <location>
        <begin position="197"/>
        <end position="221"/>
    </location>
</feature>
<organism evidence="14 15">
    <name type="scientific">Engystomops pustulosus</name>
    <name type="common">Tungara frog</name>
    <name type="synonym">Physalaemus pustulosus</name>
    <dbReference type="NCBI Taxonomy" id="76066"/>
    <lineage>
        <taxon>Eukaryota</taxon>
        <taxon>Metazoa</taxon>
        <taxon>Chordata</taxon>
        <taxon>Craniata</taxon>
        <taxon>Vertebrata</taxon>
        <taxon>Euteleostomi</taxon>
        <taxon>Amphibia</taxon>
        <taxon>Batrachia</taxon>
        <taxon>Anura</taxon>
        <taxon>Neobatrachia</taxon>
        <taxon>Hyloidea</taxon>
        <taxon>Leptodactylidae</taxon>
        <taxon>Leiuperinae</taxon>
        <taxon>Engystomops</taxon>
    </lineage>
</organism>
<evidence type="ECO:0000259" key="13">
    <source>
        <dbReference type="PROSITE" id="PS50262"/>
    </source>
</evidence>
<proteinExistence type="inferred from homology"/>
<keyword evidence="6 12" id="KW-1133">Transmembrane helix</keyword>
<keyword evidence="2 12" id="KW-1003">Cell membrane</keyword>
<feature type="transmembrane region" description="Helical" evidence="12">
    <location>
        <begin position="58"/>
        <end position="79"/>
    </location>
</feature>
<dbReference type="Gene3D" id="1.20.1070.10">
    <property type="entry name" value="Rhodopsin 7-helix transmembrane proteins"/>
    <property type="match status" value="1"/>
</dbReference>
<evidence type="ECO:0000256" key="7">
    <source>
        <dbReference type="ARBA" id="ARBA00023040"/>
    </source>
</evidence>
<evidence type="ECO:0000256" key="6">
    <source>
        <dbReference type="ARBA" id="ARBA00022989"/>
    </source>
</evidence>
<dbReference type="PANTHER" id="PTHR26452">
    <property type="entry name" value="OLFACTORY RECEPTOR"/>
    <property type="match status" value="1"/>
</dbReference>
<dbReference type="InterPro" id="IPR000725">
    <property type="entry name" value="Olfact_rcpt"/>
</dbReference>
<keyword evidence="10 11" id="KW-0807">Transducer</keyword>
<name>A0AAV7B7M4_ENGPU</name>
<evidence type="ECO:0000256" key="1">
    <source>
        <dbReference type="ARBA" id="ARBA00004651"/>
    </source>
</evidence>
<evidence type="ECO:0000256" key="8">
    <source>
        <dbReference type="ARBA" id="ARBA00023136"/>
    </source>
</evidence>
<evidence type="ECO:0000256" key="9">
    <source>
        <dbReference type="ARBA" id="ARBA00023170"/>
    </source>
</evidence>
<evidence type="ECO:0000256" key="2">
    <source>
        <dbReference type="ARBA" id="ARBA00022475"/>
    </source>
</evidence>
<dbReference type="GO" id="GO:0005886">
    <property type="term" value="C:plasma membrane"/>
    <property type="evidence" value="ECO:0007669"/>
    <property type="project" value="UniProtKB-SubCell"/>
</dbReference>
<evidence type="ECO:0000256" key="3">
    <source>
        <dbReference type="ARBA" id="ARBA00022606"/>
    </source>
</evidence>
<dbReference type="FunFam" id="1.20.1070.10:FF:000001">
    <property type="entry name" value="Olfactory receptor"/>
    <property type="match status" value="1"/>
</dbReference>
<dbReference type="CDD" id="cd13954">
    <property type="entry name" value="7tmA_OR"/>
    <property type="match status" value="1"/>
</dbReference>
<dbReference type="PROSITE" id="PS00237">
    <property type="entry name" value="G_PROTEIN_RECEP_F1_1"/>
    <property type="match status" value="1"/>
</dbReference>
<keyword evidence="4 11" id="KW-0812">Transmembrane</keyword>
<keyword evidence="3 12" id="KW-0716">Sensory transduction</keyword>
<feature type="transmembrane region" description="Helical" evidence="12">
    <location>
        <begin position="242"/>
        <end position="260"/>
    </location>
</feature>
<dbReference type="GO" id="GO:0004930">
    <property type="term" value="F:G protein-coupled receptor activity"/>
    <property type="evidence" value="ECO:0007669"/>
    <property type="project" value="UniProtKB-KW"/>
</dbReference>
<dbReference type="PRINTS" id="PR00237">
    <property type="entry name" value="GPCRRHODOPSN"/>
</dbReference>
<sequence length="304" mass="34568">MIKQNDTSDSGFILLGFSYLQNHRIVLFLVFFMLYLLTLLGNTITILIICLDLHLRTPMYLFIGNLSFLDICNTCVTIPKMLINILTKRQFISYAGCVTQMFCFTFLASSECVLLGVMAYDRYLAICNPLHYMEIMSNRVCMALASAPWMTGFLQSSIQTIFTFQLPFCQPRIINSFFCEIPSLLKLSCSVTFFNEILLFCVGGLLSLTPFLLTFVSYILILKAILKISSTEGRSKSFSTCGSHLAVVSLFYGAAMFIYFRPTYSYSLLVDRLMSVFYTLLTPLLNPIIYSLKNNEVKVAMRKI</sequence>
<dbReference type="InterPro" id="IPR017452">
    <property type="entry name" value="GPCR_Rhodpsn_7TM"/>
</dbReference>
<comment type="similarity">
    <text evidence="11">Belongs to the G-protein coupled receptor 1 family.</text>
</comment>
<dbReference type="GO" id="GO:0004984">
    <property type="term" value="F:olfactory receptor activity"/>
    <property type="evidence" value="ECO:0007669"/>
    <property type="project" value="InterPro"/>
</dbReference>
<comment type="caution">
    <text evidence="14">The sequence shown here is derived from an EMBL/GenBank/DDBJ whole genome shotgun (WGS) entry which is preliminary data.</text>
</comment>
<evidence type="ECO:0000256" key="10">
    <source>
        <dbReference type="ARBA" id="ARBA00023224"/>
    </source>
</evidence>
<evidence type="ECO:0000256" key="12">
    <source>
        <dbReference type="RuleBase" id="RU363047"/>
    </source>
</evidence>
<keyword evidence="8 12" id="KW-0472">Membrane</keyword>
<evidence type="ECO:0000256" key="11">
    <source>
        <dbReference type="RuleBase" id="RU000688"/>
    </source>
</evidence>
<evidence type="ECO:0000313" key="15">
    <source>
        <dbReference type="Proteomes" id="UP000824782"/>
    </source>
</evidence>
<accession>A0AAV7B7M4</accession>
<evidence type="ECO:0000256" key="4">
    <source>
        <dbReference type="ARBA" id="ARBA00022692"/>
    </source>
</evidence>
<gene>
    <name evidence="14" type="ORF">GDO81_014043</name>
</gene>
<feature type="non-terminal residue" evidence="14">
    <location>
        <position position="304"/>
    </location>
</feature>
<dbReference type="PROSITE" id="PS50262">
    <property type="entry name" value="G_PROTEIN_RECEP_F1_2"/>
    <property type="match status" value="1"/>
</dbReference>
<keyword evidence="7 11" id="KW-0297">G-protein coupled receptor</keyword>
<keyword evidence="15" id="KW-1185">Reference proteome</keyword>